<feature type="chain" id="PRO_5015556976" evidence="1">
    <location>
        <begin position="22"/>
        <end position="250"/>
    </location>
</feature>
<evidence type="ECO:0000313" key="3">
    <source>
        <dbReference type="Proteomes" id="UP000245207"/>
    </source>
</evidence>
<accession>A0A2U1P1U2</accession>
<dbReference type="AlphaFoldDB" id="A0A2U1P1U2"/>
<gene>
    <name evidence="2" type="ORF">CTI12_AA187490</name>
</gene>
<dbReference type="Proteomes" id="UP000245207">
    <property type="component" value="Unassembled WGS sequence"/>
</dbReference>
<dbReference type="EMBL" id="PKPP01001815">
    <property type="protein sequence ID" value="PWA79733.1"/>
    <property type="molecule type" value="Genomic_DNA"/>
</dbReference>
<protein>
    <submittedName>
        <fullName evidence="2">Uncharacterized protein</fullName>
    </submittedName>
</protein>
<keyword evidence="1" id="KW-0732">Signal</keyword>
<evidence type="ECO:0000256" key="1">
    <source>
        <dbReference type="SAM" id="SignalP"/>
    </source>
</evidence>
<evidence type="ECO:0000313" key="2">
    <source>
        <dbReference type="EMBL" id="PWA79733.1"/>
    </source>
</evidence>
<sequence>MMMIEVKVLMILLNLQSLARSKKGDLPATSNCFNLALSKVNTYLETYERTLSGFEAAALKDTCLNVVEEVQKMIKLFNMKKYKQNWNKGGGWNRKKQRRLERREEEVGKVLGVKFLKYLRKLVANFGKLRVKLYYLGHSFLVPPMENQLWRWTIMRARKERRGRMWQHEVSFKAAKMVWVNYDINKLFVTAMYLDFDLFGTKSARKRHCYLKTIHVLQLVLTTLAPNETSPRDRESYTHMEWDMEELTTK</sequence>
<proteinExistence type="predicted"/>
<dbReference type="OrthoDB" id="423589at2759"/>
<reference evidence="2 3" key="1">
    <citation type="journal article" date="2018" name="Mol. Plant">
        <title>The genome of Artemisia annua provides insight into the evolution of Asteraceae family and artemisinin biosynthesis.</title>
        <authorList>
            <person name="Shen Q."/>
            <person name="Zhang L."/>
            <person name="Liao Z."/>
            <person name="Wang S."/>
            <person name="Yan T."/>
            <person name="Shi P."/>
            <person name="Liu M."/>
            <person name="Fu X."/>
            <person name="Pan Q."/>
            <person name="Wang Y."/>
            <person name="Lv Z."/>
            <person name="Lu X."/>
            <person name="Zhang F."/>
            <person name="Jiang W."/>
            <person name="Ma Y."/>
            <person name="Chen M."/>
            <person name="Hao X."/>
            <person name="Li L."/>
            <person name="Tang Y."/>
            <person name="Lv G."/>
            <person name="Zhou Y."/>
            <person name="Sun X."/>
            <person name="Brodelius P.E."/>
            <person name="Rose J.K.C."/>
            <person name="Tang K."/>
        </authorList>
    </citation>
    <scope>NUCLEOTIDE SEQUENCE [LARGE SCALE GENOMIC DNA]</scope>
    <source>
        <strain evidence="3">cv. Huhao1</strain>
        <tissue evidence="2">Leaf</tissue>
    </source>
</reference>
<feature type="signal peptide" evidence="1">
    <location>
        <begin position="1"/>
        <end position="21"/>
    </location>
</feature>
<comment type="caution">
    <text evidence="2">The sequence shown here is derived from an EMBL/GenBank/DDBJ whole genome shotgun (WGS) entry which is preliminary data.</text>
</comment>
<organism evidence="2 3">
    <name type="scientific">Artemisia annua</name>
    <name type="common">Sweet wormwood</name>
    <dbReference type="NCBI Taxonomy" id="35608"/>
    <lineage>
        <taxon>Eukaryota</taxon>
        <taxon>Viridiplantae</taxon>
        <taxon>Streptophyta</taxon>
        <taxon>Embryophyta</taxon>
        <taxon>Tracheophyta</taxon>
        <taxon>Spermatophyta</taxon>
        <taxon>Magnoliopsida</taxon>
        <taxon>eudicotyledons</taxon>
        <taxon>Gunneridae</taxon>
        <taxon>Pentapetalae</taxon>
        <taxon>asterids</taxon>
        <taxon>campanulids</taxon>
        <taxon>Asterales</taxon>
        <taxon>Asteraceae</taxon>
        <taxon>Asteroideae</taxon>
        <taxon>Anthemideae</taxon>
        <taxon>Artemisiinae</taxon>
        <taxon>Artemisia</taxon>
    </lineage>
</organism>
<keyword evidence="3" id="KW-1185">Reference proteome</keyword>
<name>A0A2U1P1U2_ARTAN</name>